<accession>A8ZYS6</accession>
<dbReference type="Gene3D" id="3.30.70.270">
    <property type="match status" value="1"/>
</dbReference>
<dbReference type="eggNOG" id="COG3706">
    <property type="taxonomic scope" value="Bacteria"/>
</dbReference>
<feature type="transmembrane region" description="Helical" evidence="3">
    <location>
        <begin position="115"/>
        <end position="131"/>
    </location>
</feature>
<sequence length="368" mass="41867">MTGKDYNLTDSFFIRTLLRIGSPSLLAPDERRKRVSAVFVVLVSILITSTFSVYHLFSGHYQVVAMDSLGFVVALYGLRYLRRHENGDSIYLGIGFGVFVLCSTTTIIGRTEISYFFWSFMLPPVLFSILGDRRGMIASLFFFCLSLILMTLPETVLPSPPYSTHIVARYSVIYVVLTLSVYYYETSHQMLIRYIQREKDRFESASKRDPLTGLANRRDISERMENERERQARSGRPFALILGDIDNFKQLNDTHGHDCGDDVLKRVAGLMKNQVRGIDCPSRWGGEEFLILLVESDREGAYTVAGRIREKIQNTDFTFKKEKMAVTMTFGLSVFNGGDDTVEKCIKRADQALYDGKHQGKNRVVVAD</sequence>
<dbReference type="InterPro" id="IPR000160">
    <property type="entry name" value="GGDEF_dom"/>
</dbReference>
<dbReference type="PANTHER" id="PTHR45138">
    <property type="entry name" value="REGULATORY COMPONENTS OF SENSORY TRANSDUCTION SYSTEM"/>
    <property type="match status" value="1"/>
</dbReference>
<dbReference type="AlphaFoldDB" id="A8ZYS6"/>
<dbReference type="InterPro" id="IPR043128">
    <property type="entry name" value="Rev_trsase/Diguanyl_cyclase"/>
</dbReference>
<dbReference type="NCBIfam" id="TIGR00254">
    <property type="entry name" value="GGDEF"/>
    <property type="match status" value="1"/>
</dbReference>
<reference evidence="5 6" key="1">
    <citation type="submission" date="2007-10" db="EMBL/GenBank/DDBJ databases">
        <title>Complete sequence of Desulfococcus oleovorans Hxd3.</title>
        <authorList>
            <consortium name="US DOE Joint Genome Institute"/>
            <person name="Copeland A."/>
            <person name="Lucas S."/>
            <person name="Lapidus A."/>
            <person name="Barry K."/>
            <person name="Glavina del Rio T."/>
            <person name="Dalin E."/>
            <person name="Tice H."/>
            <person name="Pitluck S."/>
            <person name="Kiss H."/>
            <person name="Brettin T."/>
            <person name="Bruce D."/>
            <person name="Detter J.C."/>
            <person name="Han C."/>
            <person name="Schmutz J."/>
            <person name="Larimer F."/>
            <person name="Land M."/>
            <person name="Hauser L."/>
            <person name="Kyrpides N."/>
            <person name="Kim E."/>
            <person name="Wawrik B."/>
            <person name="Richardson P."/>
        </authorList>
    </citation>
    <scope>NUCLEOTIDE SEQUENCE [LARGE SCALE GENOMIC DNA]</scope>
    <source>
        <strain evidence="6">DSM 6200 / JCM 39069 / Hxd3</strain>
    </source>
</reference>
<dbReference type="InterPro" id="IPR029787">
    <property type="entry name" value="Nucleotide_cyclase"/>
</dbReference>
<keyword evidence="3" id="KW-0472">Membrane</keyword>
<dbReference type="OrthoDB" id="9790367at2"/>
<feature type="domain" description="GGDEF" evidence="4">
    <location>
        <begin position="236"/>
        <end position="368"/>
    </location>
</feature>
<dbReference type="RefSeq" id="WP_012174798.1">
    <property type="nucleotide sequence ID" value="NC_009943.1"/>
</dbReference>
<dbReference type="Pfam" id="PF00990">
    <property type="entry name" value="GGDEF"/>
    <property type="match status" value="1"/>
</dbReference>
<proteinExistence type="predicted"/>
<dbReference type="GO" id="GO:0052621">
    <property type="term" value="F:diguanylate cyclase activity"/>
    <property type="evidence" value="ECO:0007669"/>
    <property type="project" value="UniProtKB-EC"/>
</dbReference>
<evidence type="ECO:0000313" key="5">
    <source>
        <dbReference type="EMBL" id="ABW67181.1"/>
    </source>
</evidence>
<feature type="transmembrane region" description="Helical" evidence="3">
    <location>
        <begin position="162"/>
        <end position="184"/>
    </location>
</feature>
<keyword evidence="6" id="KW-1185">Reference proteome</keyword>
<keyword evidence="3" id="KW-0812">Transmembrane</keyword>
<dbReference type="KEGG" id="dol:Dole_1377"/>
<dbReference type="SUPFAM" id="SSF55073">
    <property type="entry name" value="Nucleotide cyclase"/>
    <property type="match status" value="1"/>
</dbReference>
<evidence type="ECO:0000256" key="1">
    <source>
        <dbReference type="ARBA" id="ARBA00012528"/>
    </source>
</evidence>
<dbReference type="Pfam" id="PF20966">
    <property type="entry name" value="MASE6"/>
    <property type="match status" value="1"/>
</dbReference>
<dbReference type="PROSITE" id="PS50887">
    <property type="entry name" value="GGDEF"/>
    <property type="match status" value="1"/>
</dbReference>
<feature type="transmembrane region" description="Helical" evidence="3">
    <location>
        <begin position="138"/>
        <end position="156"/>
    </location>
</feature>
<dbReference type="HOGENOM" id="CLU_000445_11_1_7"/>
<evidence type="ECO:0000313" key="6">
    <source>
        <dbReference type="Proteomes" id="UP000008561"/>
    </source>
</evidence>
<gene>
    <name evidence="5" type="ordered locus">Dole_1377</name>
</gene>
<dbReference type="SMART" id="SM00267">
    <property type="entry name" value="GGDEF"/>
    <property type="match status" value="1"/>
</dbReference>
<comment type="catalytic activity">
    <reaction evidence="2">
        <text>2 GTP = 3',3'-c-di-GMP + 2 diphosphate</text>
        <dbReference type="Rhea" id="RHEA:24898"/>
        <dbReference type="ChEBI" id="CHEBI:33019"/>
        <dbReference type="ChEBI" id="CHEBI:37565"/>
        <dbReference type="ChEBI" id="CHEBI:58805"/>
        <dbReference type="EC" id="2.7.7.65"/>
    </reaction>
</comment>
<dbReference type="PANTHER" id="PTHR45138:SF9">
    <property type="entry name" value="DIGUANYLATE CYCLASE DGCM-RELATED"/>
    <property type="match status" value="1"/>
</dbReference>
<dbReference type="EMBL" id="CP000859">
    <property type="protein sequence ID" value="ABW67181.1"/>
    <property type="molecule type" value="Genomic_DNA"/>
</dbReference>
<evidence type="ECO:0000259" key="4">
    <source>
        <dbReference type="PROSITE" id="PS50887"/>
    </source>
</evidence>
<dbReference type="CDD" id="cd01949">
    <property type="entry name" value="GGDEF"/>
    <property type="match status" value="1"/>
</dbReference>
<protein>
    <recommendedName>
        <fullName evidence="1">diguanylate cyclase</fullName>
        <ecNumber evidence="1">2.7.7.65</ecNumber>
    </recommendedName>
</protein>
<dbReference type="FunFam" id="3.30.70.270:FF:000001">
    <property type="entry name" value="Diguanylate cyclase domain protein"/>
    <property type="match status" value="1"/>
</dbReference>
<dbReference type="STRING" id="96561.Dole_1377"/>
<keyword evidence="3" id="KW-1133">Transmembrane helix</keyword>
<feature type="transmembrane region" description="Helical" evidence="3">
    <location>
        <begin position="90"/>
        <end position="109"/>
    </location>
</feature>
<name>A8ZYS6_DESOH</name>
<dbReference type="InterPro" id="IPR050469">
    <property type="entry name" value="Diguanylate_Cyclase"/>
</dbReference>
<dbReference type="Proteomes" id="UP000008561">
    <property type="component" value="Chromosome"/>
</dbReference>
<organism evidence="5 6">
    <name type="scientific">Desulfosudis oleivorans (strain DSM 6200 / JCM 39069 / Hxd3)</name>
    <name type="common">Desulfococcus oleovorans</name>
    <dbReference type="NCBI Taxonomy" id="96561"/>
    <lineage>
        <taxon>Bacteria</taxon>
        <taxon>Pseudomonadati</taxon>
        <taxon>Thermodesulfobacteriota</taxon>
        <taxon>Desulfobacteria</taxon>
        <taxon>Desulfobacterales</taxon>
        <taxon>Desulfosudaceae</taxon>
        <taxon>Desulfosudis</taxon>
    </lineage>
</organism>
<dbReference type="InterPro" id="IPR048435">
    <property type="entry name" value="MASE6"/>
</dbReference>
<evidence type="ECO:0000256" key="3">
    <source>
        <dbReference type="SAM" id="Phobius"/>
    </source>
</evidence>
<feature type="transmembrane region" description="Helical" evidence="3">
    <location>
        <begin position="60"/>
        <end position="78"/>
    </location>
</feature>
<feature type="transmembrane region" description="Helical" evidence="3">
    <location>
        <begin position="35"/>
        <end position="54"/>
    </location>
</feature>
<dbReference type="EC" id="2.7.7.65" evidence="1"/>
<evidence type="ECO:0000256" key="2">
    <source>
        <dbReference type="ARBA" id="ARBA00034247"/>
    </source>
</evidence>